<dbReference type="OrthoDB" id="5384436at2"/>
<evidence type="ECO:0008006" key="3">
    <source>
        <dbReference type="Google" id="ProtNLM"/>
    </source>
</evidence>
<dbReference type="RefSeq" id="WP_095979151.1">
    <property type="nucleotide sequence ID" value="NZ_CP022163.1"/>
</dbReference>
<dbReference type="AlphaFoldDB" id="A0A250IFY1"/>
<reference evidence="1 2" key="1">
    <citation type="submission" date="2017-06" db="EMBL/GenBank/DDBJ databases">
        <authorList>
            <person name="Kim H.J."/>
            <person name="Triplett B.A."/>
        </authorList>
    </citation>
    <scope>NUCLEOTIDE SEQUENCE [LARGE SCALE GENOMIC DNA]</scope>
    <source>
        <strain evidence="1 2">DSM 14713</strain>
    </source>
</reference>
<organism evidence="1 2">
    <name type="scientific">Melittangium boletus DSM 14713</name>
    <dbReference type="NCBI Taxonomy" id="1294270"/>
    <lineage>
        <taxon>Bacteria</taxon>
        <taxon>Pseudomonadati</taxon>
        <taxon>Myxococcota</taxon>
        <taxon>Myxococcia</taxon>
        <taxon>Myxococcales</taxon>
        <taxon>Cystobacterineae</taxon>
        <taxon>Archangiaceae</taxon>
        <taxon>Melittangium</taxon>
    </lineage>
</organism>
<dbReference type="EMBL" id="CP022163">
    <property type="protein sequence ID" value="ATB30734.1"/>
    <property type="molecule type" value="Genomic_DNA"/>
</dbReference>
<dbReference type="KEGG" id="mbd:MEBOL_004195"/>
<evidence type="ECO:0000313" key="1">
    <source>
        <dbReference type="EMBL" id="ATB30734.1"/>
    </source>
</evidence>
<protein>
    <recommendedName>
        <fullName evidence="3">Inclusion body protein</fullName>
    </recommendedName>
</protein>
<dbReference type="Gene3D" id="2.60.40.3910">
    <property type="entry name" value="Inclusion body protein"/>
    <property type="match status" value="1"/>
</dbReference>
<dbReference type="Proteomes" id="UP000217289">
    <property type="component" value="Chromosome"/>
</dbReference>
<dbReference type="InterPro" id="IPR038712">
    <property type="entry name" value="PixA-like_sf"/>
</dbReference>
<dbReference type="InterPro" id="IPR021087">
    <property type="entry name" value="Uncharacterised_PixA/AidA"/>
</dbReference>
<gene>
    <name evidence="1" type="ORF">MEBOL_004195</name>
</gene>
<dbReference type="Pfam" id="PF12306">
    <property type="entry name" value="PixA"/>
    <property type="match status" value="1"/>
</dbReference>
<sequence length="181" mass="20100">MASDGSSFVDILTVIDAKGIINDMNSPGTQLGRGTRDYPSPLYGAEKYAFMLVKRSESKPDTEATDELRVSVSTNDILRWRTTSMTMNTGYGVLLYDVHISQGDDLVRTPTRYVIEGIVPKPKSDKDGNGLLDGSEPYQDAILQSTARSPGEVTYQLRFMIVDRTNNPIAYFSWDPFITIS</sequence>
<proteinExistence type="predicted"/>
<name>A0A250IFY1_9BACT</name>
<accession>A0A250IFY1</accession>
<evidence type="ECO:0000313" key="2">
    <source>
        <dbReference type="Proteomes" id="UP000217289"/>
    </source>
</evidence>
<keyword evidence="2" id="KW-1185">Reference proteome</keyword>